<feature type="coiled-coil region" evidence="1">
    <location>
        <begin position="4028"/>
        <end position="4062"/>
    </location>
</feature>
<feature type="transmembrane region" description="Helical" evidence="3">
    <location>
        <begin position="4963"/>
        <end position="4983"/>
    </location>
</feature>
<dbReference type="GO" id="GO:0005794">
    <property type="term" value="C:Golgi apparatus"/>
    <property type="evidence" value="ECO:0007669"/>
    <property type="project" value="InterPro"/>
</dbReference>
<feature type="region of interest" description="Disordered" evidence="2">
    <location>
        <begin position="46"/>
        <end position="87"/>
    </location>
</feature>
<feature type="coiled-coil region" evidence="1">
    <location>
        <begin position="2041"/>
        <end position="2254"/>
    </location>
</feature>
<feature type="compositionally biased region" description="Polar residues" evidence="2">
    <location>
        <begin position="539"/>
        <end position="552"/>
    </location>
</feature>
<evidence type="ECO:0000256" key="2">
    <source>
        <dbReference type="SAM" id="MobiDB-lite"/>
    </source>
</evidence>
<feature type="coiled-coil region" evidence="1">
    <location>
        <begin position="4788"/>
        <end position="4829"/>
    </location>
</feature>
<reference evidence="4 5" key="1">
    <citation type="journal article" date="2019" name="Genome Biol. Evol.">
        <title>Whole-Genome Sequencing of the Giant Devil Catfish, Bagarius yarrelli.</title>
        <authorList>
            <person name="Jiang W."/>
            <person name="Lv Y."/>
            <person name="Cheng L."/>
            <person name="Yang K."/>
            <person name="Chao B."/>
            <person name="Wang X."/>
            <person name="Li Y."/>
            <person name="Pan X."/>
            <person name="You X."/>
            <person name="Zhang Y."/>
            <person name="Yang J."/>
            <person name="Li J."/>
            <person name="Zhang X."/>
            <person name="Liu S."/>
            <person name="Sun C."/>
            <person name="Yang J."/>
            <person name="Shi Q."/>
        </authorList>
    </citation>
    <scope>NUCLEOTIDE SEQUENCE [LARGE SCALE GENOMIC DNA]</scope>
    <source>
        <strain evidence="4">JWS20170419001</strain>
        <tissue evidence="4">Muscle</tissue>
    </source>
</reference>
<evidence type="ECO:0000256" key="1">
    <source>
        <dbReference type="SAM" id="Coils"/>
    </source>
</evidence>
<feature type="coiled-coil region" evidence="1">
    <location>
        <begin position="4716"/>
        <end position="4750"/>
    </location>
</feature>
<dbReference type="Proteomes" id="UP000319801">
    <property type="component" value="Unassembled WGS sequence"/>
</dbReference>
<dbReference type="OrthoDB" id="2441647at2759"/>
<feature type="compositionally biased region" description="Polar residues" evidence="2">
    <location>
        <begin position="3112"/>
        <end position="3127"/>
    </location>
</feature>
<feature type="compositionally biased region" description="Polar residues" evidence="2">
    <location>
        <begin position="46"/>
        <end position="55"/>
    </location>
</feature>
<feature type="coiled-coil region" evidence="1">
    <location>
        <begin position="1685"/>
        <end position="1747"/>
    </location>
</feature>
<protein>
    <submittedName>
        <fullName evidence="4">Golgin subfamily B member 1</fullName>
    </submittedName>
</protein>
<organism evidence="4 5">
    <name type="scientific">Bagarius yarrelli</name>
    <name type="common">Goonch</name>
    <name type="synonym">Bagrus yarrelli</name>
    <dbReference type="NCBI Taxonomy" id="175774"/>
    <lineage>
        <taxon>Eukaryota</taxon>
        <taxon>Metazoa</taxon>
        <taxon>Chordata</taxon>
        <taxon>Craniata</taxon>
        <taxon>Vertebrata</taxon>
        <taxon>Euteleostomi</taxon>
        <taxon>Actinopterygii</taxon>
        <taxon>Neopterygii</taxon>
        <taxon>Teleostei</taxon>
        <taxon>Ostariophysi</taxon>
        <taxon>Siluriformes</taxon>
        <taxon>Sisoridae</taxon>
        <taxon>Sisorinae</taxon>
        <taxon>Bagarius</taxon>
    </lineage>
</organism>
<feature type="coiled-coil region" evidence="1">
    <location>
        <begin position="1776"/>
        <end position="1845"/>
    </location>
</feature>
<feature type="coiled-coil region" evidence="1">
    <location>
        <begin position="1622"/>
        <end position="1656"/>
    </location>
</feature>
<proteinExistence type="predicted"/>
<feature type="compositionally biased region" description="Basic and acidic residues" evidence="2">
    <location>
        <begin position="3128"/>
        <end position="3139"/>
    </location>
</feature>
<feature type="coiled-coil region" evidence="1">
    <location>
        <begin position="3341"/>
        <end position="3604"/>
    </location>
</feature>
<evidence type="ECO:0000256" key="3">
    <source>
        <dbReference type="SAM" id="Phobius"/>
    </source>
</evidence>
<feature type="coiled-coil region" evidence="1">
    <location>
        <begin position="89"/>
        <end position="120"/>
    </location>
</feature>
<feature type="coiled-coil region" evidence="1">
    <location>
        <begin position="3711"/>
        <end position="3950"/>
    </location>
</feature>
<sequence length="4984" mass="573366">MEQLVSQLKEMIREKDAALRTKDEKLKAEKEACDAKLSKMRLQNKAKVTSLNSQLEELRKQQGESTQLKRSGSGESGESEHTGASRGKIVLLKKKVEDLEQQLAQRHQELHLKSKELEAQRERGAEMDTMLVEKDKRLAEKEDYIIHLQMALGGGTAVKTEQSTENKEASLQELEMLVQNLTKKVGDGEEKYSLLKEQSDSFKELLVTERAQFEEKENMYKQNIQTFKDIILQKDNRITEMSQLHEQELFKLAAKSDASADLEQLLKALKQKLHEKEEVLLGKTQVIDVLQGEVDGRDEQIRELNERLRRLQSEKENLQSKMDAEKHIMRTQVRDLMEKHQEELKKVTEKYEQEMSEKEMMLKTSASHTVSADLPSGSAAPEVGTLRTRVSELEEEREELLCKLEQHNELKAKNDVLEAKLVVYEEQQRKMQADLEQVTKRAASQTSESGSMDDSQSQVMEWQEMMTMVAEAEAARNQIREEKNALEIRMNHIEEEREALASRQRELEEELAQARGLRSQKGRKTESPTLRNLQGDFEFNNTSSFPDSHNPSGSITPMEGENMGEGLRSVVEELELERNQLQEQILGLEERCQDLEDRLQLQARIESLQVTFDVDEGGQPFWVSQNESEKLQVQLSNLRSQQTRDAEKHQLLVTSLNEQLKGLSSTQECLESSLMEKEHTLAKTSEKLEFIDGLKAALKEKEEQHKEAADKLLQTENNLSEVTNKCSAFEKQCTDMKATVTDLMQKLNILKEKTQRQETTIESLQSDLDQTNDELDKLNSTHLEERAQLIHDLQSCEREIDRLKDIIADKDKEISALSGNMVEYAEQIQELQRDMRHKEDELIRLESALLKAEQETRIIKESQTSDQQSLNTKVAELTEQLRLTENDLNEARKEKEAKVNQTKELLNRLEEDKLTIQDLKLEIQKLQVSQRAHLTECETQIASMKEEMLAATQKLKNSEDILTQLQEMTNLNQQLKEQILDREQTHEKEMKTLKEERNKLLADVRKYNNELQSLSTQLQTQVECQEQVKLGVEEKLETITSLEETLRDVQKKAEEAKQELQIELTSKADTISKLEIKLKSLHEEKISLQKSLEENLQIQTQLLQESQQQSDLEQNQNVSLQSQVTILAEENHALKQEVENKVQSLQQFSEEKDVLLSKTEELKSQQVETSKMVEDLIKDKDQLTDRATKLEQSKQSLSEQLLEKTGECNQLKESLENNKEQAGHLQGQIEALIAQVNQLNCEISDNKTALKEKTAQIDAQQSRILQLQESLNSGELEKDSLLHQQASQITSLQSQLEQQRDLFSALQTKCDSFREECNQLRQSLHEQTAALSDKTYECQSHLNELDKRDASLTSLSSQLGNLDEVNAKLQAENENMKKSLEESLVCNKNLTEEITLRQANINELHNNVQVLSMQNLQVRALFESKEKELAELSQVVSEMDKKMATTMEEKEKLVSQISILKEQNATFQKEQEELAEERSLLNDKISALETQHAENRKMIEGLLKDKEELGETVKQTQEAVHGKNTECESLSKQLQDSKESINRLNEQLKMSDSQFNIGFAEKDQVISDLHKKLLGYQDQLIQLQETLSLLQEQGSALKAGLLEKDSGLQQQSEKCSSLQGELSHQRELSANLQNENQKLEEKCSQLLQELKVKENECCNHVDDLKQSNESLGSLSNQLAVTNDNVARLLLDNEDLKHSLERHLAESTTLKETLTQKQVEVINLQDNVQALNEANSTMKAEIQNSAREIYSKQEEICALQSQLSSKDTDFTGLMQQVAAERSKAESLQLELQQREESFKNQETLLSKLQVRFESGEDQISQKIEAIAELQKDSQNLQQSMQEKDVLLLKKDQEITELCERIAAESEVSKARMESDMEVISKLQGDVQGLLEKIDSLSASLAEKDALLKNETDQQLSMKASAAKHEDTISQLTSEIEGLSSETAQLGAALAEKEQALLDTTSKHSSELSSLKETLNMKDLENNNLKQELSQLKETVLGLNSNLTDQFAEITRLKATLKENDQTKALCDLQRKADEAALFKSQFMESTELVSELQSQNQALKEESTRLSIAIDEKQSALTNLQDKFALQAEELQEVKNLLSQNNEELSKLNQMIIERDGQIHAFQQESLFLRNQVQQLQSFSAEVSKQKDEAFVAQQMNANSLTVEIERLKAEHLQVAAQVNSLTENLEQRELALHAINSQYTAQVKHTEHAVSEMQKMNELCKKLQEENRLTKQELDRVNHEKMQKEEEVHKLVVENEVVSKNYSYEIQRTQEQLQHRSLQQHGSMERMKTEMEQLQVQVSAKDNIIAGLKSEVQRVEQTLQESEKEWLSLLDRETQSKDILDKQLQEIKHELTFKDHKVLVLKQDLDQLNKNLAEAKQAIEQGAERLKEKETDHLISRNKLEEIISTVQSKDRENIDLRQALHDKQLELKNLVEKQENEVSRLTLCISENEVAFNKEKVSLQSTIDRLQKEIQSRERSFKQELAELNRQREQKHVEGLHNQNESEGKITLLSERIKELEEKLRTENEKSKTLQEASLKHSTLIQGKEKELGGMSIQISQQKELLAALSQQLKVKDTSITQVVASASNERIKYEEQINNLISQLDEAKGALSLCQGQMESTVSGNKDLVKDNNDLQTEISKVTKEKEAIKKKLQAALVVRKELLKKIEEYEKQHVESAENQMEVSALQEKMEELTVQTKCLSNKHDATVSQLSQQLKDKDSKINELSRLISEKDQVIVQTEDCAHDLQCRLKEQEEKLIFTLQEVEQQKQKIDQLQIDSNVKDVAFENERLELVCQLQRLEGLHHSEGLESQLVKVQKEKSDLQKKAHAALLACKKSQESQKMLNKELCELKANFASLQQNHNQQTQEFMAVQSSHGVKVQELECALQNSKCLQDKVESFEKVTEEKDAAIQLLRSSLKTQSDRESSALEELKCLKQNLENVKSELAHKDDLLVSLQKQSEEMAEKRSELAEEITEKNDEIAKQKTYIQTTEEQLKEMQQSITKLKIDHQNQLDILNASFKEKCSSASQEDLESVKQKLEMAMIEIAHKDELLLKLEENSKEMVEKSAFKISEFVEEIHEKNQEIERQKLYIQTAERQLEKSEEDMAKLQFENQNQSASFEELQQSLKSAESEERKKNEMLNGIERLRQERDDIANKLESALQVVAQKSEQIQVLQDELTATRQQQSQWQKAQSEIERMKLVIETVRREKESCMEDYEKSKQDYVQLESRLKQLETQNDELLVNTELTDQASDEKPSAPSENSKVTLGKQPPFTEGEFQSLLLEKEALISALEQQLQRQIHLHEVEMERMRIEASERQQKPAEVGNKSVDLLTKKLQAALISRKELLKENRAFTEEIQKLQLKNERAQNEMSAFESVISVLRQQNNELESNISKLNTEKLNLARDVDRILSENHSLSAACESLKHTIENITQQKQAFSCQLESLKDSQTEELSEWKSKHADLKQEYESLLQAYENVSSEMDKMRQLLEVAKRERQEALLKSHKYESERSILDKQIADLETERDKMREKMRKLAKVKQQKIEELETENEKMKKDMVSSDGNQKRSVEELTLKNSQLESEIKSLKQDNQILANDLEETSLSLKKLHQESESTEGRLQIKLSEALHLNENFAAQIENQKTDLAMHVDMVALLQKENSTLAEKLKLAINDHEREVSERDKVISDLQQMIEKNAQETINLIEKVTILEDDKCMLQEELENVQETSDKVKNENEYLETVLLKNSERIDELTETVNVLQTQKMQLSAQLMEVKEDQAKICQEKEQLQLKLVKEFEEKLKALQRGTEGSKNMRKELQELLKEKHQEINQLQQDCIKYQELILNLERSLKHFESQHQHVQTESREMSEKVTDLQKENGSLEKDLKTHKNLLSETRNELSRITSEKDALERKLTQKQEQSFFELEEKEKTLEKMAVEQQALLKEHQAKMQRHIDDLQEQSNQKAQVIMSLHQQVESKDLHLRTMQREADTNSAKLAVLSVDPNAGSNAEQWQSVFQNVLHDKDSHLREQSLVITQLSKDNREKARVLNDMQINNRKLEKTLNEYTVAAAAHQRQLFVMRASNTELNQNLEILKKQSVEQSALIERLVNDKNTLEKQVDEQKYSISQMKSSLEHSSKMLADKDSALLEVQAQNSKLLVDLEKQEAISLHLKSLIQSKDSEISSLLSSKDSQLSGYLEQLQANHSAQLAGYEDRLTALYAKHERYEKEAKTLQSKVQSLQVSLDRRDEEKEEMTVTVSTLRNSVLSLQSEKEQLTVELKQIKEQGKEVSAESLTKSLKQDIRTLLHQMDDLNSENAMLKAQLIRYREDLNQALTLKDNQLKDLLKKQQDSIKNLENQKQSVEMHYRDALLEVQKEAEDIKALNEEKAKLHSQVQELQDSLSAVHKERLETNESKVIADLQQAIAGKASECNELLQKLFAQKVSADDLNKSLTEKMKESERKLAEAEDKYHKELNAFEREFNILRNERENADQRVADLAKDLLQVEQELSEAKSQNKNLKSHNESLGKAMAALQNDRDQLIDEFKILRSRYDEELREATASINKFERQMNDSTSEISALAAEKNILVQKLLALESKNPHSRLSALVNDLSQAVSEKEVQLKQASLEKSSYSRQVNAFSKAMVSLQSDRDRLMEELRKTKREVENRQKTSSEPFESVKSEDLNNLNINVGVLQTEKDGLEIGHLRSRNAEQVELKQKFDAQQRALQQADAYKRQCEIDVRKYQEELANLRSEKSQLQSECQALRESSKESGLVSGKGTSSDQVVQLQTHLQRFMVETQQKDLSIQQLNLKLEQAVEEKATVSAQLRAVSQTLRETQLSLSELQNRYYWIANQQQIQLSPAQASVCAEVAPGAPQEINSTVSDLDALDIRELKTRLTEAEFQLDSTQQNVSLLNDRLEEERQDFSIQLETEDEWEALILDPKQHLLMRTMKSSVHSCRRWLRGRSLYCSKMLTSRAKSRYFFLIYLLAIHILVFLCFTGTL</sequence>
<feature type="coiled-coil region" evidence="1">
    <location>
        <begin position="465"/>
        <end position="520"/>
    </location>
</feature>
<feature type="coiled-coil region" evidence="1">
    <location>
        <begin position="164"/>
        <end position="198"/>
    </location>
</feature>
<name>A0A556V1W4_BAGYA</name>
<dbReference type="EMBL" id="VCAZ01000097">
    <property type="protein sequence ID" value="TSR87316.1"/>
    <property type="molecule type" value="Genomic_DNA"/>
</dbReference>
<keyword evidence="5" id="KW-1185">Reference proteome</keyword>
<feature type="coiled-coil region" evidence="1">
    <location>
        <begin position="2284"/>
        <end position="2534"/>
    </location>
</feature>
<dbReference type="PANTHER" id="PTHR18887:SF4">
    <property type="entry name" value="GOLGIN SUBFAMILY B MEMBER 1-LIKE"/>
    <property type="match status" value="1"/>
</dbReference>
<feature type="coiled-coil region" evidence="1">
    <location>
        <begin position="4872"/>
        <end position="4906"/>
    </location>
</feature>
<dbReference type="Gene3D" id="1.10.287.1490">
    <property type="match status" value="2"/>
</dbReference>
<feature type="coiled-coil region" evidence="1">
    <location>
        <begin position="564"/>
        <end position="605"/>
    </location>
</feature>
<evidence type="ECO:0000313" key="5">
    <source>
        <dbReference type="Proteomes" id="UP000319801"/>
    </source>
</evidence>
<feature type="coiled-coil region" evidence="1">
    <location>
        <begin position="2581"/>
        <end position="2776"/>
    </location>
</feature>
<feature type="coiled-coil region" evidence="1">
    <location>
        <begin position="252"/>
        <end position="441"/>
    </location>
</feature>
<feature type="coiled-coil region" evidence="1">
    <location>
        <begin position="1966"/>
        <end position="2000"/>
    </location>
</feature>
<comment type="caution">
    <text evidence="4">The sequence shown here is derived from an EMBL/GenBank/DDBJ whole genome shotgun (WGS) entry which is preliminary data.</text>
</comment>
<keyword evidence="3" id="KW-1133">Transmembrane helix</keyword>
<evidence type="ECO:0000313" key="4">
    <source>
        <dbReference type="EMBL" id="TSR87316.1"/>
    </source>
</evidence>
<feature type="region of interest" description="Disordered" evidence="2">
    <location>
        <begin position="533"/>
        <end position="552"/>
    </location>
</feature>
<keyword evidence="3" id="KW-0812">Transmembrane</keyword>
<feature type="coiled-coil region" evidence="1">
    <location>
        <begin position="4591"/>
        <end position="4653"/>
    </location>
</feature>
<feature type="region of interest" description="Disordered" evidence="2">
    <location>
        <begin position="3112"/>
        <end position="3139"/>
    </location>
</feature>
<keyword evidence="1" id="KW-0175">Coiled coil</keyword>
<dbReference type="InterPro" id="IPR026202">
    <property type="entry name" value="GOLGB1"/>
</dbReference>
<gene>
    <name evidence="4" type="ORF">Baya_11939</name>
</gene>
<feature type="coiled-coil region" evidence="1">
    <location>
        <begin position="2920"/>
        <end position="3006"/>
    </location>
</feature>
<feature type="coiled-coil region" evidence="1">
    <location>
        <begin position="4194"/>
        <end position="4567"/>
    </location>
</feature>
<accession>A0A556V1W4</accession>
<feature type="coiled-coil region" evidence="1">
    <location>
        <begin position="1352"/>
        <end position="1593"/>
    </location>
</feature>
<keyword evidence="3" id="KW-0472">Membrane</keyword>
<feature type="region of interest" description="Disordered" evidence="2">
    <location>
        <begin position="3246"/>
        <end position="3270"/>
    </location>
</feature>
<feature type="coiled-coil region" evidence="1">
    <location>
        <begin position="691"/>
        <end position="1316"/>
    </location>
</feature>
<dbReference type="PANTHER" id="PTHR18887">
    <property type="entry name" value="GOLGI-ASSOCIATED PROTEIN GCP360-RELATED"/>
    <property type="match status" value="1"/>
</dbReference>